<gene>
    <name evidence="3" type="ORF">KGF57_004429</name>
</gene>
<feature type="compositionally biased region" description="Basic residues" evidence="1">
    <location>
        <begin position="609"/>
        <end position="618"/>
    </location>
</feature>
<name>A0AAD5BB57_9ASCO</name>
<dbReference type="GO" id="GO:0000183">
    <property type="term" value="P:rDNA heterochromatin formation"/>
    <property type="evidence" value="ECO:0007669"/>
    <property type="project" value="InterPro"/>
</dbReference>
<feature type="compositionally biased region" description="Basic residues" evidence="1">
    <location>
        <begin position="1073"/>
        <end position="1086"/>
    </location>
</feature>
<feature type="compositionally biased region" description="Polar residues" evidence="1">
    <location>
        <begin position="174"/>
        <end position="190"/>
    </location>
</feature>
<feature type="region of interest" description="Disordered" evidence="1">
    <location>
        <begin position="837"/>
        <end position="894"/>
    </location>
</feature>
<feature type="compositionally biased region" description="Polar residues" evidence="1">
    <location>
        <begin position="934"/>
        <end position="973"/>
    </location>
</feature>
<feature type="compositionally biased region" description="Basic and acidic residues" evidence="1">
    <location>
        <begin position="447"/>
        <end position="456"/>
    </location>
</feature>
<sequence>MVKLKLQILLIPEEFSSLPTTKIDSLIAKKYLHLIDSTKQVGELLDAVVAQFKRLYPDEPVVNVIKCQDKNQCDLDPDYQVDDVFEPNDEVRVVVDNLYFSEKLGFDIPPSSKRSLSEMEAIAASEIVATPSPARANLHPVSSPVSLAPPPTSYSNKIPKKREGEGPGGKDQSRITSGMLSKPPTANVSPPNKLDNNDNDYSPPEINSMESASDSDDGEPINNVGGQTPRFGKSVILDMVKKSAKKKPASRADPIMKSLHIDTNEGHPFDTSNEHKANKNAGQTKTSPAKLPPTGAHVTLAYKKKGDSAPAQTTAVKESRRRGRPPRASKLSSQAHTNTETPRPVGNASDKLVNAAFPTFQGPSQKVYEERTTSNILDSLCFNLDHMYDQVVKYRDGPNGKFKKVPKHFAVSAYSCPSVYTDPVVDFRIDLSGESNYNGPLPYPVKSKSEFDRENGLRSQSSFMSPFDSNGIIDEEGFEVSEAVEISSEPGSDDDDDYASLDMKKDEEEEEDIKAPKRRSAPKTPTAVAASFKKSTSTQSTSRQNTQDNLPKGPRAITSSNTPSGDVVRGPVRDTKSKSKNATESGAKDDKSKQKSTTTAKNIASPKTSPKKTTRRKKTESVTIDSDDDNQEPTNSKSRYKAMTNLFANEQLGRHVSTMADTHHGHESEGPKNSTFGSCAPPARNQENEDLGVVHGQQQSAGIFSSFVTDSKKATEESLTNLFFRDPKPGSSDGDVRIDSPFGSADPSVSRRVSKSAFGAGDAFTNEGEAQESKVPVKSPENGGTDNSVSIKSPKFPLRNLPTTLESPKQSIGSQGLQLYASQADAGKEVGVRAGAKVEADGASSSGSSDVESVIGDEEEEEEEKEEVERAETGVRLVAAEPEKRKVSPGVGKNTSRLSTLKLLTSIANQRLPGSFRNGGPHYSRTHNGEEEPTQVNQHQHNGVSQTNVGFNGGTSTLNGFGSSQITKSSTTGAPIATAAKKPALPTLTELGSRGVPEVKEIDALRLYKGDNKNSDEDGNHLDDSDEVESVVGGESDLSSDSDSSDDDDDDDDDDGSGSQLFLSSSTIDDKSVKKRMRAKKNLFTR</sequence>
<proteinExistence type="predicted"/>
<evidence type="ECO:0000259" key="2">
    <source>
        <dbReference type="Pfam" id="PF10407"/>
    </source>
</evidence>
<feature type="compositionally biased region" description="Low complexity" evidence="1">
    <location>
        <begin position="595"/>
        <end position="608"/>
    </location>
</feature>
<evidence type="ECO:0000256" key="1">
    <source>
        <dbReference type="SAM" id="MobiDB-lite"/>
    </source>
</evidence>
<feature type="compositionally biased region" description="Polar residues" evidence="1">
    <location>
        <begin position="330"/>
        <end position="341"/>
    </location>
</feature>
<feature type="compositionally biased region" description="Basic and acidic residues" evidence="1">
    <location>
        <begin position="997"/>
        <end position="1023"/>
    </location>
</feature>
<feature type="compositionally biased region" description="Basic and acidic residues" evidence="1">
    <location>
        <begin position="661"/>
        <end position="670"/>
    </location>
</feature>
<feature type="region of interest" description="Disordered" evidence="1">
    <location>
        <begin position="910"/>
        <end position="1086"/>
    </location>
</feature>
<evidence type="ECO:0000313" key="3">
    <source>
        <dbReference type="EMBL" id="KAI5950083.1"/>
    </source>
</evidence>
<feature type="region of interest" description="Disordered" evidence="1">
    <location>
        <begin position="482"/>
        <end position="697"/>
    </location>
</feature>
<feature type="domain" description="Nucleolar protein Dnt1-like N-terminal" evidence="2">
    <location>
        <begin position="29"/>
        <end position="97"/>
    </location>
</feature>
<feature type="region of interest" description="Disordered" evidence="1">
    <location>
        <begin position="720"/>
        <end position="816"/>
    </location>
</feature>
<dbReference type="GeneID" id="76152473"/>
<feature type="compositionally biased region" description="Polar residues" evidence="1">
    <location>
        <begin position="801"/>
        <end position="816"/>
    </location>
</feature>
<dbReference type="InterPro" id="IPR043185">
    <property type="entry name" value="Net1/Tof2"/>
</dbReference>
<feature type="compositionally biased region" description="Acidic residues" evidence="1">
    <location>
        <begin position="855"/>
        <end position="866"/>
    </location>
</feature>
<feature type="compositionally biased region" description="Low complexity" evidence="1">
    <location>
        <begin position="535"/>
        <end position="547"/>
    </location>
</feature>
<keyword evidence="4" id="KW-1185">Reference proteome</keyword>
<accession>A0AAD5BB57</accession>
<protein>
    <recommendedName>
        <fullName evidence="2">Nucleolar protein Dnt1-like N-terminal domain-containing protein</fullName>
    </recommendedName>
</protein>
<dbReference type="EMBL" id="JAIHNG010000160">
    <property type="protein sequence ID" value="KAI5950083.1"/>
    <property type="molecule type" value="Genomic_DNA"/>
</dbReference>
<dbReference type="Pfam" id="PF10407">
    <property type="entry name" value="Cytokin_check_N"/>
    <property type="match status" value="1"/>
</dbReference>
<comment type="caution">
    <text evidence="3">The sequence shown here is derived from an EMBL/GenBank/DDBJ whole genome shotgun (WGS) entry which is preliminary data.</text>
</comment>
<feature type="compositionally biased region" description="Acidic residues" evidence="1">
    <location>
        <begin position="1038"/>
        <end position="1056"/>
    </location>
</feature>
<feature type="region of interest" description="Disordered" evidence="1">
    <location>
        <begin position="438"/>
        <end position="469"/>
    </location>
</feature>
<feature type="region of interest" description="Disordered" evidence="1">
    <location>
        <begin position="139"/>
        <end position="349"/>
    </location>
</feature>
<feature type="compositionally biased region" description="Polar residues" evidence="1">
    <location>
        <begin position="782"/>
        <end position="791"/>
    </location>
</feature>
<dbReference type="RefSeq" id="XP_051607115.1">
    <property type="nucleotide sequence ID" value="XM_051753938.1"/>
</dbReference>
<dbReference type="Proteomes" id="UP001204833">
    <property type="component" value="Unassembled WGS sequence"/>
</dbReference>
<dbReference type="InterPro" id="IPR018844">
    <property type="entry name" value="Dnt1-like_N"/>
</dbReference>
<feature type="compositionally biased region" description="Polar residues" evidence="1">
    <location>
        <begin position="457"/>
        <end position="468"/>
    </location>
</feature>
<reference evidence="3 4" key="1">
    <citation type="journal article" date="2022" name="DNA Res.">
        <title>Genome analysis of five recently described species of the CUG-Ser clade uncovers Candida theae as a new hybrid lineage with pathogenic potential in the Candida parapsilosis species complex.</title>
        <authorList>
            <person name="Mixao V."/>
            <person name="Del Olmo V."/>
            <person name="Hegedusova E."/>
            <person name="Saus E."/>
            <person name="Pryszcz L."/>
            <person name="Cillingova A."/>
            <person name="Nosek J."/>
            <person name="Gabaldon T."/>
        </authorList>
    </citation>
    <scope>NUCLEOTIDE SEQUENCE [LARGE SCALE GENOMIC DNA]</scope>
    <source>
        <strain evidence="3 4">CBS 12239</strain>
    </source>
</reference>
<feature type="compositionally biased region" description="Low complexity" evidence="1">
    <location>
        <begin position="1057"/>
        <end position="1066"/>
    </location>
</feature>
<dbReference type="AlphaFoldDB" id="A0AAD5BB57"/>
<dbReference type="PANTHER" id="PTHR28196:SF1">
    <property type="entry name" value="NUCLEOLAR PROTEIN NET1-RELATED"/>
    <property type="match status" value="1"/>
</dbReference>
<feature type="compositionally biased region" description="Basic and acidic residues" evidence="1">
    <location>
        <begin position="259"/>
        <end position="277"/>
    </location>
</feature>
<feature type="compositionally biased region" description="Low complexity" evidence="1">
    <location>
        <begin position="841"/>
        <end position="853"/>
    </location>
</feature>
<organism evidence="3 4">
    <name type="scientific">Candida theae</name>
    <dbReference type="NCBI Taxonomy" id="1198502"/>
    <lineage>
        <taxon>Eukaryota</taxon>
        <taxon>Fungi</taxon>
        <taxon>Dikarya</taxon>
        <taxon>Ascomycota</taxon>
        <taxon>Saccharomycotina</taxon>
        <taxon>Pichiomycetes</taxon>
        <taxon>Debaryomycetaceae</taxon>
        <taxon>Candida/Lodderomyces clade</taxon>
        <taxon>Candida</taxon>
    </lineage>
</organism>
<dbReference type="PANTHER" id="PTHR28196">
    <property type="entry name" value="NUCLEOLAR PROTEIN NET1-RELATED"/>
    <property type="match status" value="1"/>
</dbReference>
<evidence type="ECO:0000313" key="4">
    <source>
        <dbReference type="Proteomes" id="UP001204833"/>
    </source>
</evidence>